<proteinExistence type="predicted"/>
<evidence type="ECO:0000313" key="2">
    <source>
        <dbReference type="EMBL" id="KIJ60309.1"/>
    </source>
</evidence>
<feature type="compositionally biased region" description="Basic and acidic residues" evidence="1">
    <location>
        <begin position="74"/>
        <end position="83"/>
    </location>
</feature>
<keyword evidence="3" id="KW-1185">Reference proteome</keyword>
<dbReference type="OrthoDB" id="5876637at2759"/>
<dbReference type="EMBL" id="KN839874">
    <property type="protein sequence ID" value="KIJ60309.1"/>
    <property type="molecule type" value="Genomic_DNA"/>
</dbReference>
<feature type="region of interest" description="Disordered" evidence="1">
    <location>
        <begin position="44"/>
        <end position="94"/>
    </location>
</feature>
<name>A0A0C9V4D7_9AGAM</name>
<evidence type="ECO:0000256" key="1">
    <source>
        <dbReference type="SAM" id="MobiDB-lite"/>
    </source>
</evidence>
<protein>
    <submittedName>
        <fullName evidence="2">Unplaced genomic scaffold scaffold_40, whole genome shotgun sequence</fullName>
    </submittedName>
</protein>
<dbReference type="Proteomes" id="UP000053820">
    <property type="component" value="Unassembled WGS sequence"/>
</dbReference>
<feature type="compositionally biased region" description="Basic and acidic residues" evidence="1">
    <location>
        <begin position="9"/>
        <end position="20"/>
    </location>
</feature>
<gene>
    <name evidence="2" type="ORF">HYDPIDRAFT_99131</name>
</gene>
<reference evidence="2 3" key="1">
    <citation type="submission" date="2014-04" db="EMBL/GenBank/DDBJ databases">
        <title>Evolutionary Origins and Diversification of the Mycorrhizal Mutualists.</title>
        <authorList>
            <consortium name="DOE Joint Genome Institute"/>
            <consortium name="Mycorrhizal Genomics Consortium"/>
            <person name="Kohler A."/>
            <person name="Kuo A."/>
            <person name="Nagy L.G."/>
            <person name="Floudas D."/>
            <person name="Copeland A."/>
            <person name="Barry K.W."/>
            <person name="Cichocki N."/>
            <person name="Veneault-Fourrey C."/>
            <person name="LaButti K."/>
            <person name="Lindquist E.A."/>
            <person name="Lipzen A."/>
            <person name="Lundell T."/>
            <person name="Morin E."/>
            <person name="Murat C."/>
            <person name="Riley R."/>
            <person name="Ohm R."/>
            <person name="Sun H."/>
            <person name="Tunlid A."/>
            <person name="Henrissat B."/>
            <person name="Grigoriev I.V."/>
            <person name="Hibbett D.S."/>
            <person name="Martin F."/>
        </authorList>
    </citation>
    <scope>NUCLEOTIDE SEQUENCE [LARGE SCALE GENOMIC DNA]</scope>
    <source>
        <strain evidence="2 3">MD-312</strain>
    </source>
</reference>
<accession>A0A0C9V4D7</accession>
<feature type="compositionally biased region" description="Basic and acidic residues" evidence="1">
    <location>
        <begin position="196"/>
        <end position="210"/>
    </location>
</feature>
<sequence>MPHKRAKRSVREREKAERGSDLAPKASIEYETVPKSVLRVLDAGRIRREYREKKRKIDGDNDEGNPQRKRRRHDATDMKDDGTTKTLKIKPGETMAAFSKRVETSMMPLLKTALQESSAQARKVRKEEAIQVAQTPNKKNDKSRLKQPATSKKASTPPPTASADEDSLNPQKKAKEFQVVSTAAPRRLNDVAQEPPELKKLPRGAVKNDRSPSGVLSMAQKAMMEEEREKAIKHYRELKARKLRGDGVAQFGSVEGDNAAGLS</sequence>
<dbReference type="AlphaFoldDB" id="A0A0C9V4D7"/>
<feature type="region of interest" description="Disordered" evidence="1">
    <location>
        <begin position="113"/>
        <end position="215"/>
    </location>
</feature>
<feature type="compositionally biased region" description="Basic and acidic residues" evidence="1">
    <location>
        <begin position="44"/>
        <end position="59"/>
    </location>
</feature>
<evidence type="ECO:0000313" key="3">
    <source>
        <dbReference type="Proteomes" id="UP000053820"/>
    </source>
</evidence>
<feature type="region of interest" description="Disordered" evidence="1">
    <location>
        <begin position="1"/>
        <end position="29"/>
    </location>
</feature>
<organism evidence="2 3">
    <name type="scientific">Hydnomerulius pinastri MD-312</name>
    <dbReference type="NCBI Taxonomy" id="994086"/>
    <lineage>
        <taxon>Eukaryota</taxon>
        <taxon>Fungi</taxon>
        <taxon>Dikarya</taxon>
        <taxon>Basidiomycota</taxon>
        <taxon>Agaricomycotina</taxon>
        <taxon>Agaricomycetes</taxon>
        <taxon>Agaricomycetidae</taxon>
        <taxon>Boletales</taxon>
        <taxon>Boletales incertae sedis</taxon>
        <taxon>Leucogyrophana</taxon>
    </lineage>
</organism>
<dbReference type="HOGENOM" id="CLU_075896_0_0_1"/>